<feature type="non-terminal residue" evidence="3">
    <location>
        <position position="1"/>
    </location>
</feature>
<evidence type="ECO:0000313" key="3">
    <source>
        <dbReference type="EMBL" id="KAF0703912.1"/>
    </source>
</evidence>
<dbReference type="SUPFAM" id="SSF52980">
    <property type="entry name" value="Restriction endonuclease-like"/>
    <property type="match status" value="1"/>
</dbReference>
<dbReference type="InterPro" id="IPR011604">
    <property type="entry name" value="PDDEXK-like_dom_sf"/>
</dbReference>
<dbReference type="PANTHER" id="PTHR47526:SF3">
    <property type="entry name" value="PHD-TYPE DOMAIN-CONTAINING PROTEIN"/>
    <property type="match status" value="1"/>
</dbReference>
<organism evidence="3 4">
    <name type="scientific">Aphis craccivora</name>
    <name type="common">Cowpea aphid</name>
    <dbReference type="NCBI Taxonomy" id="307492"/>
    <lineage>
        <taxon>Eukaryota</taxon>
        <taxon>Metazoa</taxon>
        <taxon>Ecdysozoa</taxon>
        <taxon>Arthropoda</taxon>
        <taxon>Hexapoda</taxon>
        <taxon>Insecta</taxon>
        <taxon>Pterygota</taxon>
        <taxon>Neoptera</taxon>
        <taxon>Paraneoptera</taxon>
        <taxon>Hemiptera</taxon>
        <taxon>Sternorrhyncha</taxon>
        <taxon>Aphidomorpha</taxon>
        <taxon>Aphidoidea</taxon>
        <taxon>Aphididae</taxon>
        <taxon>Aphidini</taxon>
        <taxon>Aphis</taxon>
        <taxon>Aphis</taxon>
    </lineage>
</organism>
<dbReference type="AlphaFoldDB" id="A0A6G0VNW6"/>
<dbReference type="Proteomes" id="UP000478052">
    <property type="component" value="Unassembled WGS sequence"/>
</dbReference>
<reference evidence="3 4" key="1">
    <citation type="submission" date="2019-08" db="EMBL/GenBank/DDBJ databases">
        <title>Whole genome of Aphis craccivora.</title>
        <authorList>
            <person name="Voronova N.V."/>
            <person name="Shulinski R.S."/>
            <person name="Bandarenka Y.V."/>
            <person name="Zhorov D.G."/>
            <person name="Warner D."/>
        </authorList>
    </citation>
    <scope>NUCLEOTIDE SEQUENCE [LARGE SCALE GENOMIC DNA]</scope>
    <source>
        <strain evidence="3">180601</strain>
        <tissue evidence="3">Whole Body</tissue>
    </source>
</reference>
<sequence length="331" mass="37079">CTPGARCVSEGEEFLNAGHIILCGIKSIIESKICLYALCLQTSALTSHPHEINGSIEMEKLKNDINYKIKLVEFLCSCKAGASGRCKHVSAILIQCTRENILEFEKISSTDIKCVWSARKETSVQNYKPRPLIDTNCIKAHDLNMPSTVSEIDILKIVIQTNPNSALAKHSIGRRMLVDGLNIDDDNDDVKLEKYIANCILNNSVQSVVLLQLCSYTENVNKIKSCCRNTYNLLFDCDIEEVYFKSKINRSTDWKKKTTNYFNSKKISNDYTCHGEYEEGNARNAYISKTGAIVEETGIIVSNSNPWLSYSPDDKIDGPKLKIAAITIRIS</sequence>
<keyword evidence="1" id="KW-0862">Zinc</keyword>
<protein>
    <submittedName>
        <fullName evidence="3">YqaJ domain-containing protein</fullName>
    </submittedName>
</protein>
<feature type="domain" description="SWIM-type" evidence="2">
    <location>
        <begin position="67"/>
        <end position="97"/>
    </location>
</feature>
<keyword evidence="4" id="KW-1185">Reference proteome</keyword>
<dbReference type="InterPro" id="IPR007527">
    <property type="entry name" value="Znf_SWIM"/>
</dbReference>
<dbReference type="EMBL" id="VUJU01013718">
    <property type="protein sequence ID" value="KAF0703912.1"/>
    <property type="molecule type" value="Genomic_DNA"/>
</dbReference>
<proteinExistence type="predicted"/>
<accession>A0A6G0VNW6</accession>
<evidence type="ECO:0000256" key="1">
    <source>
        <dbReference type="PROSITE-ProRule" id="PRU00325"/>
    </source>
</evidence>
<evidence type="ECO:0000259" key="2">
    <source>
        <dbReference type="PROSITE" id="PS50966"/>
    </source>
</evidence>
<dbReference type="PROSITE" id="PS50966">
    <property type="entry name" value="ZF_SWIM"/>
    <property type="match status" value="1"/>
</dbReference>
<keyword evidence="1" id="KW-0479">Metal-binding</keyword>
<evidence type="ECO:0000313" key="4">
    <source>
        <dbReference type="Proteomes" id="UP000478052"/>
    </source>
</evidence>
<name>A0A6G0VNW6_APHCR</name>
<dbReference type="GO" id="GO:0006281">
    <property type="term" value="P:DNA repair"/>
    <property type="evidence" value="ECO:0007669"/>
    <property type="project" value="UniProtKB-ARBA"/>
</dbReference>
<comment type="caution">
    <text evidence="3">The sequence shown here is derived from an EMBL/GenBank/DDBJ whole genome shotgun (WGS) entry which is preliminary data.</text>
</comment>
<dbReference type="Gene3D" id="3.90.320.10">
    <property type="match status" value="1"/>
</dbReference>
<dbReference type="OrthoDB" id="6773951at2759"/>
<dbReference type="PANTHER" id="PTHR47526">
    <property type="entry name" value="ATP-DEPENDENT DNA HELICASE"/>
    <property type="match status" value="1"/>
</dbReference>
<gene>
    <name evidence="3" type="ORF">FWK35_00029022</name>
</gene>
<dbReference type="InterPro" id="IPR011335">
    <property type="entry name" value="Restrct_endonuc-II-like"/>
</dbReference>
<dbReference type="GO" id="GO:0008270">
    <property type="term" value="F:zinc ion binding"/>
    <property type="evidence" value="ECO:0007669"/>
    <property type="project" value="UniProtKB-KW"/>
</dbReference>
<keyword evidence="1" id="KW-0863">Zinc-finger</keyword>